<evidence type="ECO:0000256" key="1">
    <source>
        <dbReference type="ARBA" id="ARBA00023015"/>
    </source>
</evidence>
<keyword evidence="3" id="KW-0804">Transcription</keyword>
<evidence type="ECO:0000313" key="6">
    <source>
        <dbReference type="Proteomes" id="UP001180487"/>
    </source>
</evidence>
<proteinExistence type="predicted"/>
<dbReference type="InterPro" id="IPR028082">
    <property type="entry name" value="Peripla_BP_I"/>
</dbReference>
<organism evidence="5 6">
    <name type="scientific">Rhodoferax ferrireducens</name>
    <dbReference type="NCBI Taxonomy" id="192843"/>
    <lineage>
        <taxon>Bacteria</taxon>
        <taxon>Pseudomonadati</taxon>
        <taxon>Pseudomonadota</taxon>
        <taxon>Betaproteobacteria</taxon>
        <taxon>Burkholderiales</taxon>
        <taxon>Comamonadaceae</taxon>
        <taxon>Rhodoferax</taxon>
    </lineage>
</organism>
<dbReference type="CDD" id="cd01392">
    <property type="entry name" value="HTH_LacI"/>
    <property type="match status" value="1"/>
</dbReference>
<reference evidence="5 6" key="1">
    <citation type="submission" date="2023-07" db="EMBL/GenBank/DDBJ databases">
        <title>Sorghum-associated microbial communities from plants grown in Nebraska, USA.</title>
        <authorList>
            <person name="Schachtman D."/>
        </authorList>
    </citation>
    <scope>NUCLEOTIDE SEQUENCE [LARGE SCALE GENOMIC DNA]</scope>
    <source>
        <strain evidence="5 6">BE313</strain>
    </source>
</reference>
<comment type="caution">
    <text evidence="5">The sequence shown here is derived from an EMBL/GenBank/DDBJ whole genome shotgun (WGS) entry which is preliminary data.</text>
</comment>
<keyword evidence="1" id="KW-0805">Transcription regulation</keyword>
<evidence type="ECO:0000259" key="4">
    <source>
        <dbReference type="PROSITE" id="PS50932"/>
    </source>
</evidence>
<dbReference type="Gene3D" id="3.40.50.2300">
    <property type="match status" value="2"/>
</dbReference>
<keyword evidence="6" id="KW-1185">Reference proteome</keyword>
<dbReference type="EMBL" id="JAVDXT010000004">
    <property type="protein sequence ID" value="MDR7379084.1"/>
    <property type="molecule type" value="Genomic_DNA"/>
</dbReference>
<dbReference type="InterPro" id="IPR000843">
    <property type="entry name" value="HTH_LacI"/>
</dbReference>
<dbReference type="PROSITE" id="PS50932">
    <property type="entry name" value="HTH_LACI_2"/>
    <property type="match status" value="1"/>
</dbReference>
<feature type="domain" description="HTH lacI-type" evidence="4">
    <location>
        <begin position="1"/>
        <end position="55"/>
    </location>
</feature>
<evidence type="ECO:0000313" key="5">
    <source>
        <dbReference type="EMBL" id="MDR7379084.1"/>
    </source>
</evidence>
<dbReference type="PANTHER" id="PTHR30146:SF109">
    <property type="entry name" value="HTH-TYPE TRANSCRIPTIONAL REGULATOR GALS"/>
    <property type="match status" value="1"/>
</dbReference>
<name>A0ABU2CCP0_9BURK</name>
<accession>A0ABU2CCP0</accession>
<dbReference type="Gene3D" id="1.10.260.40">
    <property type="entry name" value="lambda repressor-like DNA-binding domains"/>
    <property type="match status" value="1"/>
</dbReference>
<dbReference type="PANTHER" id="PTHR30146">
    <property type="entry name" value="LACI-RELATED TRANSCRIPTIONAL REPRESSOR"/>
    <property type="match status" value="1"/>
</dbReference>
<dbReference type="Proteomes" id="UP001180487">
    <property type="component" value="Unassembled WGS sequence"/>
</dbReference>
<dbReference type="Pfam" id="PF13377">
    <property type="entry name" value="Peripla_BP_3"/>
    <property type="match status" value="1"/>
</dbReference>
<evidence type="ECO:0000256" key="2">
    <source>
        <dbReference type="ARBA" id="ARBA00023125"/>
    </source>
</evidence>
<dbReference type="RefSeq" id="WP_310375475.1">
    <property type="nucleotide sequence ID" value="NZ_JAVDXT010000004.1"/>
</dbReference>
<sequence>MSLKRIAEELGLSLTTVSRALNGYPEVAAATRRDVMAAALRLNYKPDARARGLALGRADAVGIVFPITTGDLGDQQFLQVASSMSERFAQAGLDLLIMSAPAQDELAAYERAITGRHIGVFVVPRTRLHDQRLELLQSRNVPFVAYGRSSLPAQSSYPWFDFDNLAGARMATDRLLRLGHRRIGYLGAPPEYNFADQRYAGFCASLKAAGVALKPTSVQRNALERRSGYAAMQKLLALPQRPTAVLVDNNLAGIGAVHAVLHSGLVLGRDLSVIVYDGLGSDSVVRTSVTAVMQPTPAATGLALAELTLARMRDEPVESLQKLCMPELEIGDSDGPPPATS</sequence>
<evidence type="ECO:0000256" key="3">
    <source>
        <dbReference type="ARBA" id="ARBA00023163"/>
    </source>
</evidence>
<protein>
    <submittedName>
        <fullName evidence="5">LacI family transcriptional regulator</fullName>
    </submittedName>
</protein>
<gene>
    <name evidence="5" type="ORF">J2X19_003778</name>
</gene>
<dbReference type="SUPFAM" id="SSF47413">
    <property type="entry name" value="lambda repressor-like DNA-binding domains"/>
    <property type="match status" value="1"/>
</dbReference>
<keyword evidence="2" id="KW-0238">DNA-binding</keyword>
<dbReference type="Pfam" id="PF00356">
    <property type="entry name" value="LacI"/>
    <property type="match status" value="1"/>
</dbReference>
<dbReference type="CDD" id="cd20010">
    <property type="entry name" value="PBP1_AglR-like"/>
    <property type="match status" value="1"/>
</dbReference>
<dbReference type="InterPro" id="IPR010982">
    <property type="entry name" value="Lambda_DNA-bd_dom_sf"/>
</dbReference>
<dbReference type="SMART" id="SM00354">
    <property type="entry name" value="HTH_LACI"/>
    <property type="match status" value="1"/>
</dbReference>
<dbReference type="InterPro" id="IPR046335">
    <property type="entry name" value="LacI/GalR-like_sensor"/>
</dbReference>
<dbReference type="SUPFAM" id="SSF53822">
    <property type="entry name" value="Periplasmic binding protein-like I"/>
    <property type="match status" value="1"/>
</dbReference>